<keyword evidence="1" id="KW-0812">Transmembrane</keyword>
<dbReference type="InterPro" id="IPR027396">
    <property type="entry name" value="DsrEFH-like"/>
</dbReference>
<evidence type="ECO:0000313" key="4">
    <source>
        <dbReference type="Proteomes" id="UP001054820"/>
    </source>
</evidence>
<name>A0ABM7MAB3_9GAMM</name>
<evidence type="ECO:0000256" key="1">
    <source>
        <dbReference type="SAM" id="Phobius"/>
    </source>
</evidence>
<dbReference type="SUPFAM" id="SSF75169">
    <property type="entry name" value="DsrEFH-like"/>
    <property type="match status" value="1"/>
</dbReference>
<feature type="domain" description="Putative zinc-finger" evidence="2">
    <location>
        <begin position="9"/>
        <end position="31"/>
    </location>
</feature>
<sequence length="230" mass="25984">MSHSIETYHLHAYLDGELSHDECVEVEKALEKDADLRQEFEKYKLLKSNMLKAYNDITVPPKNHPKANQKTRKSLWNIPNTAVASLVFGLVIGAGLYKIVLFQNQAMPALQQAMSENYLVHIDSDSPDKQKQAVKEIEALLETVGANAKVDLISNYNGVQLFDVNNPNSPELSRLLEKYDNLTLFACKRALDRARKLGKPVKLMPNVKHEQPAIDAVVERLNSGWSYIKI</sequence>
<proteinExistence type="predicted"/>
<accession>A0ABM7MAB3</accession>
<dbReference type="Pfam" id="PF13490">
    <property type="entry name" value="zf-HC2"/>
    <property type="match status" value="1"/>
</dbReference>
<evidence type="ECO:0000259" key="2">
    <source>
        <dbReference type="Pfam" id="PF13490"/>
    </source>
</evidence>
<dbReference type="EMBL" id="AP024202">
    <property type="protein sequence ID" value="BCN92273.1"/>
    <property type="molecule type" value="Genomic_DNA"/>
</dbReference>
<protein>
    <recommendedName>
        <fullName evidence="2">Putative zinc-finger domain-containing protein</fullName>
    </recommendedName>
</protein>
<feature type="transmembrane region" description="Helical" evidence="1">
    <location>
        <begin position="75"/>
        <end position="97"/>
    </location>
</feature>
<evidence type="ECO:0000313" key="3">
    <source>
        <dbReference type="EMBL" id="BCN92273.1"/>
    </source>
</evidence>
<dbReference type="Proteomes" id="UP001054820">
    <property type="component" value="Chromosome"/>
</dbReference>
<keyword evidence="1" id="KW-1133">Transmembrane helix</keyword>
<keyword evidence="4" id="KW-1185">Reference proteome</keyword>
<dbReference type="RefSeq" id="WP_237261978.1">
    <property type="nucleotide sequence ID" value="NZ_AP024202.1"/>
</dbReference>
<dbReference type="Gene3D" id="3.40.1260.10">
    <property type="entry name" value="DsrEFH-like"/>
    <property type="match status" value="1"/>
</dbReference>
<keyword evidence="1" id="KW-0472">Membrane</keyword>
<reference evidence="3" key="1">
    <citation type="journal article" date="2022" name="Arch. Microbiol.">
        <title>Thiomicrorhabdus immobilis sp. nov., a mesophilic sulfur-oxidizing bacterium isolated from sediment of a brackish lake in northern Japan.</title>
        <authorList>
            <person name="Kojima H."/>
            <person name="Mochizuki J."/>
            <person name="Kanda M."/>
            <person name="Watanabe T."/>
            <person name="Fukui M."/>
        </authorList>
    </citation>
    <scope>NUCLEOTIDE SEQUENCE</scope>
    <source>
        <strain evidence="3">Am19</strain>
    </source>
</reference>
<organism evidence="3 4">
    <name type="scientific">Thiomicrorhabdus immobilis</name>
    <dbReference type="NCBI Taxonomy" id="2791037"/>
    <lineage>
        <taxon>Bacteria</taxon>
        <taxon>Pseudomonadati</taxon>
        <taxon>Pseudomonadota</taxon>
        <taxon>Gammaproteobacteria</taxon>
        <taxon>Thiotrichales</taxon>
        <taxon>Piscirickettsiaceae</taxon>
        <taxon>Thiomicrorhabdus</taxon>
    </lineage>
</organism>
<gene>
    <name evidence="3" type="ORF">THMIRHAM_00580</name>
</gene>
<dbReference type="InterPro" id="IPR027383">
    <property type="entry name" value="Znf_put"/>
</dbReference>